<dbReference type="Proteomes" id="UP000007148">
    <property type="component" value="Unassembled WGS sequence"/>
</dbReference>
<dbReference type="PANTHER" id="PTHR32385:SF23">
    <property type="entry name" value="NUCLEOTIDE-DIPHOSPHO-SUGAR TRANSFERASE"/>
    <property type="match status" value="1"/>
</dbReference>
<reference evidence="4 5" key="1">
    <citation type="journal article" date="2011" name="PLoS Pathog.">
        <title>Endophytic Life Strategies Decoded by Genome and Transcriptome Analyses of the Mutualistic Root Symbiont Piriformospora indica.</title>
        <authorList>
            <person name="Zuccaro A."/>
            <person name="Lahrmann U."/>
            <person name="Guldener U."/>
            <person name="Langen G."/>
            <person name="Pfiffi S."/>
            <person name="Biedenkopf D."/>
            <person name="Wong P."/>
            <person name="Samans B."/>
            <person name="Grimm C."/>
            <person name="Basiewicz M."/>
            <person name="Murat C."/>
            <person name="Martin F."/>
            <person name="Kogel K.H."/>
        </authorList>
    </citation>
    <scope>NUCLEOTIDE SEQUENCE [LARGE SCALE GENOMIC DNA]</scope>
    <source>
        <strain evidence="4 5">DSM 11827</strain>
    </source>
</reference>
<dbReference type="eggNOG" id="ENOG502S433">
    <property type="taxonomic scope" value="Eukaryota"/>
</dbReference>
<feature type="transmembrane region" description="Helical" evidence="3">
    <location>
        <begin position="41"/>
        <end position="59"/>
    </location>
</feature>
<organism evidence="4 5">
    <name type="scientific">Serendipita indica (strain DSM 11827)</name>
    <name type="common">Root endophyte fungus</name>
    <name type="synonym">Piriformospora indica</name>
    <dbReference type="NCBI Taxonomy" id="1109443"/>
    <lineage>
        <taxon>Eukaryota</taxon>
        <taxon>Fungi</taxon>
        <taxon>Dikarya</taxon>
        <taxon>Basidiomycota</taxon>
        <taxon>Agaricomycotina</taxon>
        <taxon>Agaricomycetes</taxon>
        <taxon>Sebacinales</taxon>
        <taxon>Serendipitaceae</taxon>
        <taxon>Serendipita</taxon>
    </lineage>
</organism>
<dbReference type="OrthoDB" id="3647at2759"/>
<gene>
    <name evidence="4" type="ORF">PIIN_07757</name>
</gene>
<dbReference type="InterPro" id="IPR007577">
    <property type="entry name" value="GlycoTrfase_DXD_sugar-bd_CS"/>
</dbReference>
<dbReference type="PANTHER" id="PTHR32385">
    <property type="entry name" value="MANNOSYL PHOSPHORYLINOSITOL CERAMIDE SYNTHASE"/>
    <property type="match status" value="1"/>
</dbReference>
<dbReference type="InterPro" id="IPR051706">
    <property type="entry name" value="Glycosyltransferase_domain"/>
</dbReference>
<sequence>MSASIGAYIRPSRLPFTNGEYSELPTGPKFQQKSTARSRKLVKWCFLPAFGLLFLWWFTKDAFKAPPTPEPVKDLDPFEKCEQAIEEAHIPSLEEITSLQSVTTAVAGASGGSKHPPAWTDPAKWAKIITPDELMERVEKGEHLAPRILHQSWKTTMLPDRFQRWSKLWQTMLDETWLYVLWTDADNRKLVQKYFPDYLKSYDLLPREIYRADMVRNMYMHKFGGVYADLDLVPLTRLQESIPILTHNTSPPIPIIYLGHMGDDNYAHSIPNAFMISSTPGHPFWKIPLDFVKEHQLDDEYNAQPEGLTGPVALRTSLRKWLKETEQREGNNTFAEVRVLPNERIYPFSWYDSPLFHHCLCRPHSPFFNETRCHYAFPEAWTITYWTHSWGF</sequence>
<dbReference type="InterPro" id="IPR029044">
    <property type="entry name" value="Nucleotide-diphossugar_trans"/>
</dbReference>
<dbReference type="Gene3D" id="3.90.550.20">
    <property type="match status" value="1"/>
</dbReference>
<proteinExistence type="inferred from homology"/>
<evidence type="ECO:0000256" key="1">
    <source>
        <dbReference type="ARBA" id="ARBA00009003"/>
    </source>
</evidence>
<evidence type="ECO:0000313" key="5">
    <source>
        <dbReference type="Proteomes" id="UP000007148"/>
    </source>
</evidence>
<keyword evidence="3" id="KW-1133">Transmembrane helix</keyword>
<dbReference type="GO" id="GO:0051999">
    <property type="term" value="P:mannosyl-inositol phosphorylceramide biosynthetic process"/>
    <property type="evidence" value="ECO:0007669"/>
    <property type="project" value="TreeGrafter"/>
</dbReference>
<keyword evidence="3" id="KW-0812">Transmembrane</keyword>
<comment type="caution">
    <text evidence="4">The sequence shown here is derived from an EMBL/GenBank/DDBJ whole genome shotgun (WGS) entry which is preliminary data.</text>
</comment>
<evidence type="ECO:0000313" key="4">
    <source>
        <dbReference type="EMBL" id="CCA73803.1"/>
    </source>
</evidence>
<evidence type="ECO:0000256" key="2">
    <source>
        <dbReference type="ARBA" id="ARBA00022679"/>
    </source>
</evidence>
<keyword evidence="2" id="KW-0808">Transferase</keyword>
<protein>
    <recommendedName>
        <fullName evidence="6">Glycosyltransferase family 32 protein</fullName>
    </recommendedName>
</protein>
<dbReference type="GO" id="GO:0000030">
    <property type="term" value="F:mannosyltransferase activity"/>
    <property type="evidence" value="ECO:0007669"/>
    <property type="project" value="TreeGrafter"/>
</dbReference>
<dbReference type="EMBL" id="CAFZ01000254">
    <property type="protein sequence ID" value="CCA73803.1"/>
    <property type="molecule type" value="Genomic_DNA"/>
</dbReference>
<evidence type="ECO:0008006" key="6">
    <source>
        <dbReference type="Google" id="ProtNLM"/>
    </source>
</evidence>
<dbReference type="GO" id="GO:0016020">
    <property type="term" value="C:membrane"/>
    <property type="evidence" value="ECO:0007669"/>
    <property type="project" value="GOC"/>
</dbReference>
<dbReference type="Pfam" id="PF04488">
    <property type="entry name" value="Gly_transf_sug"/>
    <property type="match status" value="1"/>
</dbReference>
<keyword evidence="5" id="KW-1185">Reference proteome</keyword>
<comment type="similarity">
    <text evidence="1">Belongs to the glycosyltransferase 32 family.</text>
</comment>
<keyword evidence="3" id="KW-0472">Membrane</keyword>
<accession>G4TR60</accession>
<evidence type="ECO:0000256" key="3">
    <source>
        <dbReference type="SAM" id="Phobius"/>
    </source>
</evidence>
<dbReference type="AlphaFoldDB" id="G4TR60"/>
<dbReference type="InParanoid" id="G4TR60"/>
<name>G4TR60_SERID</name>
<dbReference type="SUPFAM" id="SSF53448">
    <property type="entry name" value="Nucleotide-diphospho-sugar transferases"/>
    <property type="match status" value="1"/>
</dbReference>
<dbReference type="HOGENOM" id="CLU_051866_1_0_1"/>